<keyword evidence="3" id="KW-1185">Reference proteome</keyword>
<dbReference type="Proteomes" id="UP001596189">
    <property type="component" value="Unassembled WGS sequence"/>
</dbReference>
<keyword evidence="1" id="KW-0812">Transmembrane</keyword>
<evidence type="ECO:0000313" key="2">
    <source>
        <dbReference type="EMBL" id="MFC6008421.1"/>
    </source>
</evidence>
<feature type="transmembrane region" description="Helical" evidence="1">
    <location>
        <begin position="36"/>
        <end position="55"/>
    </location>
</feature>
<sequence>MSAPGLIALIGNLLATVAILPHLVQAIRERRPSGSPYGWALGAATAALWLSYGWVTSTPEIGAPGYVTFPVSVVLGVWAWREQRTAAAAAAVAQDVLDLDELDRLVLDDAARPEALAAA</sequence>
<keyword evidence="1" id="KW-1133">Transmembrane helix</keyword>
<feature type="transmembrane region" description="Helical" evidence="1">
    <location>
        <begin position="6"/>
        <end position="24"/>
    </location>
</feature>
<protein>
    <submittedName>
        <fullName evidence="2">Uncharacterized protein</fullName>
    </submittedName>
</protein>
<evidence type="ECO:0000313" key="3">
    <source>
        <dbReference type="Proteomes" id="UP001596189"/>
    </source>
</evidence>
<reference evidence="3" key="1">
    <citation type="journal article" date="2019" name="Int. J. Syst. Evol. Microbiol.">
        <title>The Global Catalogue of Microorganisms (GCM) 10K type strain sequencing project: providing services to taxonomists for standard genome sequencing and annotation.</title>
        <authorList>
            <consortium name="The Broad Institute Genomics Platform"/>
            <consortium name="The Broad Institute Genome Sequencing Center for Infectious Disease"/>
            <person name="Wu L."/>
            <person name="Ma J."/>
        </authorList>
    </citation>
    <scope>NUCLEOTIDE SEQUENCE [LARGE SCALE GENOMIC DNA]</scope>
    <source>
        <strain evidence="3">KACC 14249</strain>
    </source>
</reference>
<keyword evidence="1" id="KW-0472">Membrane</keyword>
<gene>
    <name evidence="2" type="ORF">ACFQDO_14885</name>
</gene>
<comment type="caution">
    <text evidence="2">The sequence shown here is derived from an EMBL/GenBank/DDBJ whole genome shotgun (WGS) entry which is preliminary data.</text>
</comment>
<accession>A0ABW1JGC9</accession>
<proteinExistence type="predicted"/>
<dbReference type="EMBL" id="JBHSRD010000004">
    <property type="protein sequence ID" value="MFC6008421.1"/>
    <property type="molecule type" value="Genomic_DNA"/>
</dbReference>
<evidence type="ECO:0000256" key="1">
    <source>
        <dbReference type="SAM" id="Phobius"/>
    </source>
</evidence>
<dbReference type="RefSeq" id="WP_345714884.1">
    <property type="nucleotide sequence ID" value="NZ_BAABFP010000002.1"/>
</dbReference>
<feature type="transmembrane region" description="Helical" evidence="1">
    <location>
        <begin position="61"/>
        <end position="80"/>
    </location>
</feature>
<organism evidence="2 3">
    <name type="scientific">Angustibacter luteus</name>
    <dbReference type="NCBI Taxonomy" id="658456"/>
    <lineage>
        <taxon>Bacteria</taxon>
        <taxon>Bacillati</taxon>
        <taxon>Actinomycetota</taxon>
        <taxon>Actinomycetes</taxon>
        <taxon>Kineosporiales</taxon>
        <taxon>Kineosporiaceae</taxon>
    </lineage>
</organism>
<name>A0ABW1JGC9_9ACTN</name>